<reference evidence="11" key="1">
    <citation type="journal article" date="2019" name="Int. J. Syst. Evol. Microbiol.">
        <title>The Global Catalogue of Microorganisms (GCM) 10K type strain sequencing project: providing services to taxonomists for standard genome sequencing and annotation.</title>
        <authorList>
            <consortium name="The Broad Institute Genomics Platform"/>
            <consortium name="The Broad Institute Genome Sequencing Center for Infectious Disease"/>
            <person name="Wu L."/>
            <person name="Ma J."/>
        </authorList>
    </citation>
    <scope>NUCLEOTIDE SEQUENCE [LARGE SCALE GENOMIC DNA]</scope>
    <source>
        <strain evidence="11">JCM 18410</strain>
    </source>
</reference>
<sequence length="318" mass="32073">MLFGLLRSGQPAEATGYLQALLGAGPLGETLPDFDAEALRDSSLRAFLSAKTAAARERGVTLVLGGGTWVRRTVTSPVDVTTVLGNLVDNAVDAAWSGRRTPRRVEVELIGVGDELLITVADSGDGVAPARLTDLFDEGVSTKEAGSDALVGRGVGLPLARQVARARGGDLRLTEPGAPHDSPACGTAAGRPGAAAAGAAGEPDDRVAGGAVFVARLPGVLADDETVPDPDDEDGRRAPDDEDGHRRPAGEDGHRPPDGPGTAPSGRQAGSGTRRAGVPVPRPGGGGGSGRSSSPVRTDAPTGADAPTHTDVPPERAT</sequence>
<dbReference type="EMBL" id="BAABKC010000039">
    <property type="protein sequence ID" value="GAA5055182.1"/>
    <property type="molecule type" value="Genomic_DNA"/>
</dbReference>
<evidence type="ECO:0000313" key="10">
    <source>
        <dbReference type="EMBL" id="GAA5055182.1"/>
    </source>
</evidence>
<evidence type="ECO:0000256" key="8">
    <source>
        <dbReference type="SAM" id="MobiDB-lite"/>
    </source>
</evidence>
<gene>
    <name evidence="10" type="ORF">GCM10023336_27120</name>
</gene>
<evidence type="ECO:0000256" key="7">
    <source>
        <dbReference type="ARBA" id="ARBA00023012"/>
    </source>
</evidence>
<feature type="compositionally biased region" description="Basic and acidic residues" evidence="8">
    <location>
        <begin position="234"/>
        <end position="257"/>
    </location>
</feature>
<name>A0ABP9KDF8_9ACTN</name>
<dbReference type="PRINTS" id="PR00344">
    <property type="entry name" value="BCTRLSENSOR"/>
</dbReference>
<dbReference type="PROSITE" id="PS50109">
    <property type="entry name" value="HIS_KIN"/>
    <property type="match status" value="1"/>
</dbReference>
<evidence type="ECO:0000256" key="4">
    <source>
        <dbReference type="ARBA" id="ARBA00022741"/>
    </source>
</evidence>
<keyword evidence="4" id="KW-0547">Nucleotide-binding</keyword>
<dbReference type="InterPro" id="IPR004358">
    <property type="entry name" value="Sig_transdc_His_kin-like_C"/>
</dbReference>
<feature type="region of interest" description="Disordered" evidence="8">
    <location>
        <begin position="220"/>
        <end position="318"/>
    </location>
</feature>
<dbReference type="RefSeq" id="WP_345668539.1">
    <property type="nucleotide sequence ID" value="NZ_BAABKC010000039.1"/>
</dbReference>
<dbReference type="InterPro" id="IPR003594">
    <property type="entry name" value="HATPase_dom"/>
</dbReference>
<dbReference type="Gene3D" id="3.30.565.10">
    <property type="entry name" value="Histidine kinase-like ATPase, C-terminal domain"/>
    <property type="match status" value="1"/>
</dbReference>
<dbReference type="PANTHER" id="PTHR44936:SF10">
    <property type="entry name" value="SENSOR PROTEIN RSTB"/>
    <property type="match status" value="1"/>
</dbReference>
<keyword evidence="6" id="KW-0067">ATP-binding</keyword>
<comment type="catalytic activity">
    <reaction evidence="1">
        <text>ATP + protein L-histidine = ADP + protein N-phospho-L-histidine.</text>
        <dbReference type="EC" id="2.7.13.3"/>
    </reaction>
</comment>
<keyword evidence="5" id="KW-0418">Kinase</keyword>
<dbReference type="PANTHER" id="PTHR44936">
    <property type="entry name" value="SENSOR PROTEIN CREC"/>
    <property type="match status" value="1"/>
</dbReference>
<dbReference type="SUPFAM" id="SSF55874">
    <property type="entry name" value="ATPase domain of HSP90 chaperone/DNA topoisomerase II/histidine kinase"/>
    <property type="match status" value="1"/>
</dbReference>
<evidence type="ECO:0000256" key="1">
    <source>
        <dbReference type="ARBA" id="ARBA00000085"/>
    </source>
</evidence>
<evidence type="ECO:0000256" key="2">
    <source>
        <dbReference type="ARBA" id="ARBA00012438"/>
    </source>
</evidence>
<proteinExistence type="predicted"/>
<feature type="domain" description="Histidine kinase" evidence="9">
    <location>
        <begin position="83"/>
        <end position="173"/>
    </location>
</feature>
<keyword evidence="3" id="KW-0808">Transferase</keyword>
<evidence type="ECO:0000313" key="11">
    <source>
        <dbReference type="Proteomes" id="UP001500124"/>
    </source>
</evidence>
<protein>
    <recommendedName>
        <fullName evidence="2">histidine kinase</fullName>
        <ecNumber evidence="2">2.7.13.3</ecNumber>
    </recommendedName>
</protein>
<comment type="caution">
    <text evidence="10">The sequence shown here is derived from an EMBL/GenBank/DDBJ whole genome shotgun (WGS) entry which is preliminary data.</text>
</comment>
<evidence type="ECO:0000256" key="6">
    <source>
        <dbReference type="ARBA" id="ARBA00022840"/>
    </source>
</evidence>
<dbReference type="Proteomes" id="UP001500124">
    <property type="component" value="Unassembled WGS sequence"/>
</dbReference>
<dbReference type="InterPro" id="IPR036890">
    <property type="entry name" value="HATPase_C_sf"/>
</dbReference>
<organism evidence="10 11">
    <name type="scientific">Streptomyces similanensis</name>
    <dbReference type="NCBI Taxonomy" id="1274988"/>
    <lineage>
        <taxon>Bacteria</taxon>
        <taxon>Bacillati</taxon>
        <taxon>Actinomycetota</taxon>
        <taxon>Actinomycetes</taxon>
        <taxon>Kitasatosporales</taxon>
        <taxon>Streptomycetaceae</taxon>
        <taxon>Streptomyces</taxon>
    </lineage>
</organism>
<accession>A0ABP9KDF8</accession>
<dbReference type="InterPro" id="IPR050980">
    <property type="entry name" value="2C_sensor_his_kinase"/>
</dbReference>
<feature type="compositionally biased region" description="Low complexity" evidence="8">
    <location>
        <begin position="184"/>
        <end position="201"/>
    </location>
</feature>
<evidence type="ECO:0000256" key="3">
    <source>
        <dbReference type="ARBA" id="ARBA00022679"/>
    </source>
</evidence>
<dbReference type="Pfam" id="PF02518">
    <property type="entry name" value="HATPase_c"/>
    <property type="match status" value="1"/>
</dbReference>
<evidence type="ECO:0000256" key="5">
    <source>
        <dbReference type="ARBA" id="ARBA00022777"/>
    </source>
</evidence>
<dbReference type="SMART" id="SM00387">
    <property type="entry name" value="HATPase_c"/>
    <property type="match status" value="1"/>
</dbReference>
<keyword evidence="7" id="KW-0902">Two-component regulatory system</keyword>
<feature type="compositionally biased region" description="Acidic residues" evidence="8">
    <location>
        <begin position="222"/>
        <end position="233"/>
    </location>
</feature>
<evidence type="ECO:0000259" key="9">
    <source>
        <dbReference type="PROSITE" id="PS50109"/>
    </source>
</evidence>
<dbReference type="InterPro" id="IPR005467">
    <property type="entry name" value="His_kinase_dom"/>
</dbReference>
<feature type="region of interest" description="Disordered" evidence="8">
    <location>
        <begin position="171"/>
        <end position="203"/>
    </location>
</feature>
<dbReference type="EC" id="2.7.13.3" evidence="2"/>
<keyword evidence="11" id="KW-1185">Reference proteome</keyword>